<dbReference type="PANTHER" id="PTHR22872:SF2">
    <property type="entry name" value="INHIBITOR OF BRUTON TYROSINE KINASE"/>
    <property type="match status" value="1"/>
</dbReference>
<dbReference type="Pfam" id="PF13540">
    <property type="entry name" value="RCC1_2"/>
    <property type="match status" value="1"/>
</dbReference>
<feature type="repeat" description="RCC1" evidence="3">
    <location>
        <begin position="250"/>
        <end position="302"/>
    </location>
</feature>
<dbReference type="InterPro" id="IPR000408">
    <property type="entry name" value="Reg_chr_condens"/>
</dbReference>
<feature type="repeat" description="ANK" evidence="2">
    <location>
        <begin position="91"/>
        <end position="123"/>
    </location>
</feature>
<feature type="domain" description="BTB" evidence="5">
    <location>
        <begin position="565"/>
        <end position="630"/>
    </location>
</feature>
<dbReference type="InterPro" id="IPR002110">
    <property type="entry name" value="Ankyrin_rpt"/>
</dbReference>
<dbReference type="SUPFAM" id="SSF54695">
    <property type="entry name" value="POZ domain"/>
    <property type="match status" value="2"/>
</dbReference>
<evidence type="ECO:0000313" key="7">
    <source>
        <dbReference type="Proteomes" id="UP001152759"/>
    </source>
</evidence>
<reference evidence="6" key="1">
    <citation type="submission" date="2021-12" db="EMBL/GenBank/DDBJ databases">
        <authorList>
            <person name="King R."/>
        </authorList>
    </citation>
    <scope>NUCLEOTIDE SEQUENCE</scope>
</reference>
<keyword evidence="2" id="KW-0040">ANK repeat</keyword>
<dbReference type="PROSITE" id="PS50297">
    <property type="entry name" value="ANK_REP_REGION"/>
    <property type="match status" value="1"/>
</dbReference>
<accession>A0A9P0G401</accession>
<dbReference type="SUPFAM" id="SSF48403">
    <property type="entry name" value="Ankyrin repeat"/>
    <property type="match status" value="1"/>
</dbReference>
<dbReference type="InterPro" id="IPR000210">
    <property type="entry name" value="BTB/POZ_dom"/>
</dbReference>
<feature type="region of interest" description="Disordered" evidence="4">
    <location>
        <begin position="1177"/>
        <end position="1233"/>
    </location>
</feature>
<dbReference type="CDD" id="cd18500">
    <property type="entry name" value="BACK_IBtk"/>
    <property type="match status" value="1"/>
</dbReference>
<dbReference type="EMBL" id="OU963865">
    <property type="protein sequence ID" value="CAH0770782.1"/>
    <property type="molecule type" value="Genomic_DNA"/>
</dbReference>
<dbReference type="PROSITE" id="PS50088">
    <property type="entry name" value="ANK_REPEAT"/>
    <property type="match status" value="1"/>
</dbReference>
<dbReference type="SUPFAM" id="SSF50985">
    <property type="entry name" value="RCC1/BLIP-II"/>
    <property type="match status" value="1"/>
</dbReference>
<evidence type="ECO:0000256" key="4">
    <source>
        <dbReference type="SAM" id="MobiDB-lite"/>
    </source>
</evidence>
<dbReference type="InterPro" id="IPR011333">
    <property type="entry name" value="SKP1/BTB/POZ_sf"/>
</dbReference>
<feature type="domain" description="BTB" evidence="5">
    <location>
        <begin position="785"/>
        <end position="853"/>
    </location>
</feature>
<dbReference type="SMART" id="SM00225">
    <property type="entry name" value="BTB"/>
    <property type="match status" value="2"/>
</dbReference>
<evidence type="ECO:0000259" key="5">
    <source>
        <dbReference type="PROSITE" id="PS50097"/>
    </source>
</evidence>
<dbReference type="Pfam" id="PF12796">
    <property type="entry name" value="Ank_2"/>
    <property type="match status" value="1"/>
</dbReference>
<feature type="compositionally biased region" description="Basic residues" evidence="4">
    <location>
        <begin position="1002"/>
        <end position="1012"/>
    </location>
</feature>
<dbReference type="Proteomes" id="UP001152759">
    <property type="component" value="Chromosome 4"/>
</dbReference>
<name>A0A9P0G401_BEMTA</name>
<organism evidence="6 7">
    <name type="scientific">Bemisia tabaci</name>
    <name type="common">Sweetpotato whitefly</name>
    <name type="synonym">Aleurodes tabaci</name>
    <dbReference type="NCBI Taxonomy" id="7038"/>
    <lineage>
        <taxon>Eukaryota</taxon>
        <taxon>Metazoa</taxon>
        <taxon>Ecdysozoa</taxon>
        <taxon>Arthropoda</taxon>
        <taxon>Hexapoda</taxon>
        <taxon>Insecta</taxon>
        <taxon>Pterygota</taxon>
        <taxon>Neoptera</taxon>
        <taxon>Paraneoptera</taxon>
        <taxon>Hemiptera</taxon>
        <taxon>Sternorrhyncha</taxon>
        <taxon>Aleyrodoidea</taxon>
        <taxon>Aleyrodidae</taxon>
        <taxon>Aleyrodinae</taxon>
        <taxon>Bemisia</taxon>
    </lineage>
</organism>
<keyword evidence="1" id="KW-0677">Repeat</keyword>
<dbReference type="InterPro" id="IPR051625">
    <property type="entry name" value="Signaling_Regulatory_Domain"/>
</dbReference>
<feature type="compositionally biased region" description="Low complexity" evidence="4">
    <location>
        <begin position="1221"/>
        <end position="1233"/>
    </location>
</feature>
<evidence type="ECO:0000256" key="1">
    <source>
        <dbReference type="ARBA" id="ARBA00022737"/>
    </source>
</evidence>
<dbReference type="Pfam" id="PF00651">
    <property type="entry name" value="BTB"/>
    <property type="match status" value="2"/>
</dbReference>
<dbReference type="Gene3D" id="2.130.10.30">
    <property type="entry name" value="Regulator of chromosome condensation 1/beta-lactamase-inhibitor protein II"/>
    <property type="match status" value="1"/>
</dbReference>
<keyword evidence="7" id="KW-1185">Reference proteome</keyword>
<dbReference type="InterPro" id="IPR009091">
    <property type="entry name" value="RCC1/BLIP-II"/>
</dbReference>
<dbReference type="Gene3D" id="1.25.40.20">
    <property type="entry name" value="Ankyrin repeat-containing domain"/>
    <property type="match status" value="1"/>
</dbReference>
<evidence type="ECO:0000256" key="2">
    <source>
        <dbReference type="PROSITE-ProRule" id="PRU00023"/>
    </source>
</evidence>
<protein>
    <recommendedName>
        <fullName evidence="5">BTB domain-containing protein</fullName>
    </recommendedName>
</protein>
<gene>
    <name evidence="6" type="ORF">BEMITA_LOCUS7613</name>
</gene>
<dbReference type="PANTHER" id="PTHR22872">
    <property type="entry name" value="BTK-BINDING PROTEIN-RELATED"/>
    <property type="match status" value="1"/>
</dbReference>
<evidence type="ECO:0000256" key="3">
    <source>
        <dbReference type="PROSITE-ProRule" id="PRU00235"/>
    </source>
</evidence>
<dbReference type="InterPro" id="IPR036770">
    <property type="entry name" value="Ankyrin_rpt-contain_sf"/>
</dbReference>
<dbReference type="PROSITE" id="PS50097">
    <property type="entry name" value="BTB"/>
    <property type="match status" value="2"/>
</dbReference>
<dbReference type="Gene3D" id="3.30.710.10">
    <property type="entry name" value="Potassium Channel Kv1.1, Chain A"/>
    <property type="match status" value="2"/>
</dbReference>
<dbReference type="KEGG" id="btab:109036496"/>
<dbReference type="SMART" id="SM00248">
    <property type="entry name" value="ANK"/>
    <property type="match status" value="2"/>
</dbReference>
<evidence type="ECO:0000313" key="6">
    <source>
        <dbReference type="EMBL" id="CAH0770782.1"/>
    </source>
</evidence>
<feature type="repeat" description="RCC1" evidence="3">
    <location>
        <begin position="198"/>
        <end position="249"/>
    </location>
</feature>
<proteinExistence type="predicted"/>
<feature type="region of interest" description="Disordered" evidence="4">
    <location>
        <begin position="994"/>
        <end position="1036"/>
    </location>
</feature>
<sequence length="1302" mass="146107">MPKHPRISSDCLESCKSTQHGIEIISAITQRGIADQQLAVYLYNLCAGFKQQTNKEGCSALHMSASCGRVELCRWLIKVVQADINKPDLESGFTPLHRSIFYGKLNVAVELIQLGADISLVDKDGLLPLDHALLDQEDLSLPPSDFSVWGSNNNYVLGMGSETSRSNPVVHEFFRKQRIIIKKVCIDKFHSVFLSNDGRVWAAGHGLGGRLGLISEQTALEPQQIKTQPAEVFKSISIGRDHTVFLAESGAVYACGLNTHHQLGIIPPPPKLVAPRRINLSKNYTILGVAAGRFHSVFWNKTLIFVCGLHAGQLGLEFSDRLTIDDPALVKSIPLKCGCEISHVATSTGATIVVTNQGEVYALSDYKVQKISSRLNEIVGNVQKISIVGGRLDPTRAQLKIKTDQSNEELKLAILGDNSVFVWSETRPNFARCQFSVKVSMKIVDIHFNLAHLALVFDLGIVYLASVKHKGKVKKTPEKKKLLSSRLHPNVKLDGTIFLNLKRVPGLYRAMNIVTDPEGENFAVLQRSPRSVSKDVDFIVPIAQSEFPALMADFLRETNEMGSLHDIVFEVGQQRFPAHKVIAAAGSKELHKLIKSLPSNEDTVHLLDTEPTIFAQILEYMYTGSCSLLVPGKCSERIMSGINVEGKFNPIVLLEDTARKLQVSELVKTLKYYRFNNGFIVKKPGDKAKKKIGYCLEPNDFRLISKSGSCALEKSIQEGDAYEMDLLKFENDQHKLATEIHLFPGLTAVKYLTSRRICDLSKELYFVVKNECRSSFSRFDFPEYYDLTIETSDKCSIKVHKCVLLSKVEYFRCMLSGSWREMTAKNSIRLPFTKPLVEGLLDYIYTERILKSPADADAADFYKCLLVIANFMLLPGLKLLCEQSLSSILTLRNVVTLLQISILHSAPQLKQFCFAFICQNIAELLDLRYLEALDSDILKELTDVYQERNRHLCWRHISPFRCDRQISEIIEFNKMCPPLPWNVFEDDDVVETICSPKSGEKPRKKPLPRTRKSSGSESRQRKSSRSDSFGSKQNDMETLSSIMKSIRLTDHSVETFLGTQATAEENEASWIKIEKVQSRLRLNSMAKNDPNLLVRGCEMTELVPVSRSAPINIPPRSEEVCDIPTPSLEDKQAFPSLGSCWSGQASVKLFNQPRSSDWKKGKPKKTVFSIGDTFVEERKVETPPDPQSFLSESPASPKSPWGCINSPTDTSLDSVMKQEKQSSSSGSKEVEMSFSEIIADEQKKRDNLEKMRSKPLSMIQMEDQAIEALLLFYNAKNCFDERITVRRVLETNIAAPTWITHR</sequence>
<feature type="repeat" description="RCC1" evidence="3">
    <location>
        <begin position="144"/>
        <end position="197"/>
    </location>
</feature>
<dbReference type="PROSITE" id="PS50012">
    <property type="entry name" value="RCC1_3"/>
    <property type="match status" value="3"/>
</dbReference>